<sequence>MRSAKKLTALLTFSLLAQAAAQTLTVGLDADVVRLDPALSAAATDRQVLYQIFDRLVDVDDNLKIVPSVAKSWKISNGGLTYTLTLRSGIKFHDGTPLDAAAVKYSLERNMTLDGSSRKNELAVIKSVTAVNPTTVRLDLDAPFGPLLSILADRAGMIVSPAAAKAAGADFGRDPVGSGPFKFVSRVPQDNVTLNANTAYWDGAPKIDKLVYRPFPDGDVRYANLLSGGAQVIVLDAKDVTKLESNKNFEVMNIPTLGFQGIWLNTTRPPFNNKLVRQAVAETIDRNAVTSVVFRNLAKPAAGPFPPGTPANSTSIKVPTPNIADAKKKLQQAGQSNLTFTLIAGTGTITSQLTQVYQAMMAQAGINMKIELLDNGALSTRATSYNFDAALLNWSGRVDPDGNIYDWVRTGGAYNYGRYSNKDVDALLAKARTQSAISARKATYNVALGKVLDDMPYIWVYHQNLLYGVSNKVTGLKPSADGILRYKDVDLK</sequence>
<feature type="domain" description="Solute-binding protein family 5" evidence="3">
    <location>
        <begin position="64"/>
        <end position="413"/>
    </location>
</feature>
<gene>
    <name evidence="4" type="ORF">DKM44_03965</name>
</gene>
<feature type="chain" id="PRO_5016440500" evidence="2">
    <location>
        <begin position="20"/>
        <end position="492"/>
    </location>
</feature>
<dbReference type="KEGG" id="dez:DKM44_03965"/>
<reference evidence="4 5" key="1">
    <citation type="submission" date="2018-05" db="EMBL/GenBank/DDBJ databases">
        <title>Complete Genome Sequence of Deinococcus sp. strain 17bor-2.</title>
        <authorList>
            <person name="Srinivasan S."/>
        </authorList>
    </citation>
    <scope>NUCLEOTIDE SEQUENCE [LARGE SCALE GENOMIC DNA]</scope>
    <source>
        <strain evidence="4 5">17bor-2</strain>
    </source>
</reference>
<dbReference type="GO" id="GO:0042597">
    <property type="term" value="C:periplasmic space"/>
    <property type="evidence" value="ECO:0007669"/>
    <property type="project" value="UniProtKB-ARBA"/>
</dbReference>
<dbReference type="Gene3D" id="3.40.190.10">
    <property type="entry name" value="Periplasmic binding protein-like II"/>
    <property type="match status" value="1"/>
</dbReference>
<evidence type="ECO:0000313" key="4">
    <source>
        <dbReference type="EMBL" id="AWN22496.1"/>
    </source>
</evidence>
<evidence type="ECO:0000259" key="3">
    <source>
        <dbReference type="Pfam" id="PF00496"/>
    </source>
</evidence>
<evidence type="ECO:0000256" key="2">
    <source>
        <dbReference type="SAM" id="SignalP"/>
    </source>
</evidence>
<evidence type="ECO:0000313" key="5">
    <source>
        <dbReference type="Proteomes" id="UP000245368"/>
    </source>
</evidence>
<dbReference type="GO" id="GO:0043190">
    <property type="term" value="C:ATP-binding cassette (ABC) transporter complex"/>
    <property type="evidence" value="ECO:0007669"/>
    <property type="project" value="InterPro"/>
</dbReference>
<dbReference type="OrthoDB" id="48318at2"/>
<organism evidence="4 5">
    <name type="scientific">Deinococcus irradiatisoli</name>
    <dbReference type="NCBI Taxonomy" id="2202254"/>
    <lineage>
        <taxon>Bacteria</taxon>
        <taxon>Thermotogati</taxon>
        <taxon>Deinococcota</taxon>
        <taxon>Deinococci</taxon>
        <taxon>Deinococcales</taxon>
        <taxon>Deinococcaceae</taxon>
        <taxon>Deinococcus</taxon>
    </lineage>
</organism>
<name>A0A2Z3JET7_9DEIO</name>
<protein>
    <submittedName>
        <fullName evidence="4">Peptide ABC transporter substrate-binding protein</fullName>
    </submittedName>
</protein>
<keyword evidence="5" id="KW-1185">Reference proteome</keyword>
<keyword evidence="1 2" id="KW-0732">Signal</keyword>
<proteinExistence type="predicted"/>
<dbReference type="Proteomes" id="UP000245368">
    <property type="component" value="Chromosome"/>
</dbReference>
<evidence type="ECO:0000256" key="1">
    <source>
        <dbReference type="ARBA" id="ARBA00022729"/>
    </source>
</evidence>
<dbReference type="Pfam" id="PF00496">
    <property type="entry name" value="SBP_bac_5"/>
    <property type="match status" value="1"/>
</dbReference>
<dbReference type="GO" id="GO:1904680">
    <property type="term" value="F:peptide transmembrane transporter activity"/>
    <property type="evidence" value="ECO:0007669"/>
    <property type="project" value="TreeGrafter"/>
</dbReference>
<dbReference type="GO" id="GO:0015833">
    <property type="term" value="P:peptide transport"/>
    <property type="evidence" value="ECO:0007669"/>
    <property type="project" value="TreeGrafter"/>
</dbReference>
<feature type="signal peptide" evidence="2">
    <location>
        <begin position="1"/>
        <end position="19"/>
    </location>
</feature>
<dbReference type="EMBL" id="CP029494">
    <property type="protein sequence ID" value="AWN22496.1"/>
    <property type="molecule type" value="Genomic_DNA"/>
</dbReference>
<dbReference type="InterPro" id="IPR000914">
    <property type="entry name" value="SBP_5_dom"/>
</dbReference>
<dbReference type="PANTHER" id="PTHR30290:SF38">
    <property type="entry name" value="D,D-DIPEPTIDE-BINDING PERIPLASMIC PROTEIN DDPA-RELATED"/>
    <property type="match status" value="1"/>
</dbReference>
<dbReference type="PANTHER" id="PTHR30290">
    <property type="entry name" value="PERIPLASMIC BINDING COMPONENT OF ABC TRANSPORTER"/>
    <property type="match status" value="1"/>
</dbReference>
<dbReference type="PIRSF" id="PIRSF002741">
    <property type="entry name" value="MppA"/>
    <property type="match status" value="1"/>
</dbReference>
<dbReference type="RefSeq" id="WP_109825615.1">
    <property type="nucleotide sequence ID" value="NZ_CP029494.1"/>
</dbReference>
<dbReference type="CDD" id="cd08511">
    <property type="entry name" value="PBP2_NikA_DppA_OppA_like_5"/>
    <property type="match status" value="1"/>
</dbReference>
<accession>A0A2Z3JET7</accession>
<dbReference type="AlphaFoldDB" id="A0A2Z3JET7"/>
<dbReference type="InterPro" id="IPR039424">
    <property type="entry name" value="SBP_5"/>
</dbReference>
<dbReference type="Gene3D" id="3.90.76.10">
    <property type="entry name" value="Dipeptide-binding Protein, Domain 1"/>
    <property type="match status" value="1"/>
</dbReference>
<dbReference type="InterPro" id="IPR030678">
    <property type="entry name" value="Peptide/Ni-bd"/>
</dbReference>
<dbReference type="Gene3D" id="3.10.105.10">
    <property type="entry name" value="Dipeptide-binding Protein, Domain 3"/>
    <property type="match status" value="1"/>
</dbReference>
<dbReference type="SUPFAM" id="SSF53850">
    <property type="entry name" value="Periplasmic binding protein-like II"/>
    <property type="match status" value="1"/>
</dbReference>